<organism evidence="2 3">
    <name type="scientific">Sulfurospirillum multivorans (strain DM 12446 / JCM 15788 / NBRC 109480)</name>
    <dbReference type="NCBI Taxonomy" id="1150621"/>
    <lineage>
        <taxon>Bacteria</taxon>
        <taxon>Pseudomonadati</taxon>
        <taxon>Campylobacterota</taxon>
        <taxon>Epsilonproteobacteria</taxon>
        <taxon>Campylobacterales</taxon>
        <taxon>Sulfurospirillaceae</taxon>
        <taxon>Sulfurospirillum</taxon>
    </lineage>
</organism>
<protein>
    <submittedName>
        <fullName evidence="2">Methylaspartate mutase, S chain</fullName>
        <ecNumber evidence="2">5.4.99.1</ecNumber>
    </submittedName>
</protein>
<evidence type="ECO:0000313" key="2">
    <source>
        <dbReference type="EMBL" id="AHJ13236.1"/>
    </source>
</evidence>
<evidence type="ECO:0000259" key="1">
    <source>
        <dbReference type="PROSITE" id="PS51332"/>
    </source>
</evidence>
<dbReference type="PROSITE" id="PS51332">
    <property type="entry name" value="B12_BINDING"/>
    <property type="match status" value="1"/>
</dbReference>
<dbReference type="InterPro" id="IPR006158">
    <property type="entry name" value="Cobalamin-bd"/>
</dbReference>
<accession>A0AA86AM58</accession>
<proteinExistence type="predicted"/>
<dbReference type="EC" id="5.4.99.1" evidence="2"/>
<dbReference type="EMBL" id="CP007201">
    <property type="protein sequence ID" value="AHJ13236.1"/>
    <property type="molecule type" value="Genomic_DNA"/>
</dbReference>
<dbReference type="KEGG" id="smul:SMUL_1981"/>
<sequence length="139" mass="15462">MSKRILQVVTGVVGNDIHVVANRLIDISLQARGFEVFNLGVNTSLEEFIDAVVETDADILLISSLNGEAEGWCRDLQFLRSEYDLKEVIFVIGGNLAVGEAAQSDIIPKYKSYGFDLVFHQIDLNTGLDEIERFAKERA</sequence>
<gene>
    <name evidence="2" type="primary">mamA</name>
    <name evidence="2" type="ORF">SMUL_1981</name>
</gene>
<dbReference type="InterPro" id="IPR036724">
    <property type="entry name" value="Cobalamin-bd_sf"/>
</dbReference>
<reference evidence="2 3" key="1">
    <citation type="journal article" date="2014" name="Environ. Microbiol.">
        <title>Insights into organohalide respiration and the versatile catabolism of Sulfurospirillum multivorans gained from comparative genomics and physiological studies.</title>
        <authorList>
            <person name="Goris T."/>
            <person name="Schubert T."/>
            <person name="Gadkari J."/>
            <person name="Wubet T."/>
            <person name="Tarkka M."/>
            <person name="Buscot F."/>
            <person name="Adrian L."/>
            <person name="Diekert G."/>
        </authorList>
    </citation>
    <scope>NUCLEOTIDE SEQUENCE [LARGE SCALE GENOMIC DNA]</scope>
    <source>
        <strain evidence="3">DM 12446 / JCM 15788 / NBRC 109480</strain>
    </source>
</reference>
<dbReference type="Proteomes" id="UP000019322">
    <property type="component" value="Chromosome"/>
</dbReference>
<dbReference type="SUPFAM" id="SSF52242">
    <property type="entry name" value="Cobalamin (vitamin B12)-binding domain"/>
    <property type="match status" value="1"/>
</dbReference>
<evidence type="ECO:0000313" key="3">
    <source>
        <dbReference type="Proteomes" id="UP000019322"/>
    </source>
</evidence>
<dbReference type="RefSeq" id="WP_025345103.1">
    <property type="nucleotide sequence ID" value="NZ_CP007201.1"/>
</dbReference>
<name>A0AA86AM58_SULMK</name>
<dbReference type="Gene3D" id="3.40.50.280">
    <property type="entry name" value="Cobalamin-binding domain"/>
    <property type="match status" value="1"/>
</dbReference>
<dbReference type="Pfam" id="PF02310">
    <property type="entry name" value="B12-binding"/>
    <property type="match status" value="1"/>
</dbReference>
<dbReference type="GO" id="GO:0031419">
    <property type="term" value="F:cobalamin binding"/>
    <property type="evidence" value="ECO:0007669"/>
    <property type="project" value="InterPro"/>
</dbReference>
<dbReference type="AlphaFoldDB" id="A0AA86AM58"/>
<dbReference type="GO" id="GO:0046872">
    <property type="term" value="F:metal ion binding"/>
    <property type="evidence" value="ECO:0007669"/>
    <property type="project" value="InterPro"/>
</dbReference>
<feature type="domain" description="B12-binding" evidence="1">
    <location>
        <begin position="5"/>
        <end position="139"/>
    </location>
</feature>
<keyword evidence="2" id="KW-0413">Isomerase</keyword>
<dbReference type="GO" id="GO:0050097">
    <property type="term" value="F:methylaspartate mutase activity"/>
    <property type="evidence" value="ECO:0007669"/>
    <property type="project" value="UniProtKB-EC"/>
</dbReference>
<dbReference type="NCBIfam" id="NF002612">
    <property type="entry name" value="PRK02261.1"/>
    <property type="match status" value="1"/>
</dbReference>